<name>A0AAE3XRU0_9BACT</name>
<evidence type="ECO:0000259" key="6">
    <source>
        <dbReference type="Pfam" id="PF07980"/>
    </source>
</evidence>
<keyword evidence="4" id="KW-0472">Membrane</keyword>
<dbReference type="InterPro" id="IPR033985">
    <property type="entry name" value="SusD-like_N"/>
</dbReference>
<dbReference type="Proteomes" id="UP001185092">
    <property type="component" value="Unassembled WGS sequence"/>
</dbReference>
<evidence type="ECO:0000313" key="8">
    <source>
        <dbReference type="EMBL" id="MDR6240908.1"/>
    </source>
</evidence>
<dbReference type="RefSeq" id="WP_309941274.1">
    <property type="nucleotide sequence ID" value="NZ_AP025305.1"/>
</dbReference>
<evidence type="ECO:0000256" key="5">
    <source>
        <dbReference type="ARBA" id="ARBA00023237"/>
    </source>
</evidence>
<dbReference type="InterPro" id="IPR011990">
    <property type="entry name" value="TPR-like_helical_dom_sf"/>
</dbReference>
<keyword evidence="9" id="KW-1185">Reference proteome</keyword>
<dbReference type="AlphaFoldDB" id="A0AAE3XRU0"/>
<dbReference type="Pfam" id="PF07980">
    <property type="entry name" value="SusD_RagB"/>
    <property type="match status" value="1"/>
</dbReference>
<organism evidence="8 9">
    <name type="scientific">Aureibacter tunicatorum</name>
    <dbReference type="NCBI Taxonomy" id="866807"/>
    <lineage>
        <taxon>Bacteria</taxon>
        <taxon>Pseudomonadati</taxon>
        <taxon>Bacteroidota</taxon>
        <taxon>Cytophagia</taxon>
        <taxon>Cytophagales</taxon>
        <taxon>Persicobacteraceae</taxon>
        <taxon>Aureibacter</taxon>
    </lineage>
</organism>
<dbReference type="PROSITE" id="PS51257">
    <property type="entry name" value="PROKAR_LIPOPROTEIN"/>
    <property type="match status" value="1"/>
</dbReference>
<sequence>MYQKYIIWILMMVSLSGCKQFLDQPPHDEVLTEDVFTSFSNLESAMIGAYSTMQDVEYYGRNFVIMPSVSGDNIYNNLRSNRFVESATYSRTAEDANARDLWISAYQVINSCNYIIEAVGSVEASQEEKDRLKGEALAVRSLVFFDLARMYSQPYTYAYGPQGNADDKLGIPIVTQDSLTVSVDDVKFPYRSSTETVYDEIIDDLEMAVTLLPDVYPSKNRATLFATQGLLSRVYLYRNIDDADLNNVVKYATAVIDAGYSSLYPRDAFVSSWSTNGEREAVWTLEFIADQDRGADNLGSMFLPAVLGGYGDLRPTRFLRDSIDKQDIRSQLVIPELDNEDTIGYYINKYPGQSGVPGLTSPRIIRLAEIYLNRAEAYARLGMYDLAKQDLTVIIQRAYGDSYTPTFPPDDELVDFVLAERRIELYCEGHRSFDIFRTGGVMVRYDWQSENMQDIDFIIKTGAWNTILGIPQREIDVNPNLKQNPRY</sequence>
<evidence type="ECO:0000313" key="9">
    <source>
        <dbReference type="Proteomes" id="UP001185092"/>
    </source>
</evidence>
<evidence type="ECO:0000256" key="3">
    <source>
        <dbReference type="ARBA" id="ARBA00022729"/>
    </source>
</evidence>
<evidence type="ECO:0000256" key="4">
    <source>
        <dbReference type="ARBA" id="ARBA00023136"/>
    </source>
</evidence>
<protein>
    <recommendedName>
        <fullName evidence="10">RagB/SusD family nutrient uptake outer membrane protein</fullName>
    </recommendedName>
</protein>
<dbReference type="Pfam" id="PF14322">
    <property type="entry name" value="SusD-like_3"/>
    <property type="match status" value="1"/>
</dbReference>
<reference evidence="8" key="1">
    <citation type="submission" date="2023-07" db="EMBL/GenBank/DDBJ databases">
        <title>Genomic Encyclopedia of Type Strains, Phase IV (KMG-IV): sequencing the most valuable type-strain genomes for metagenomic binning, comparative biology and taxonomic classification.</title>
        <authorList>
            <person name="Goeker M."/>
        </authorList>
    </citation>
    <scope>NUCLEOTIDE SEQUENCE</scope>
    <source>
        <strain evidence="8">DSM 26174</strain>
    </source>
</reference>
<evidence type="ECO:0000256" key="2">
    <source>
        <dbReference type="ARBA" id="ARBA00006275"/>
    </source>
</evidence>
<dbReference type="Gene3D" id="1.25.40.390">
    <property type="match status" value="1"/>
</dbReference>
<evidence type="ECO:0000259" key="7">
    <source>
        <dbReference type="Pfam" id="PF14322"/>
    </source>
</evidence>
<comment type="subcellular location">
    <subcellularLocation>
        <location evidence="1">Cell outer membrane</location>
    </subcellularLocation>
</comment>
<accession>A0AAE3XRU0</accession>
<dbReference type="EMBL" id="JAVDQD010000006">
    <property type="protein sequence ID" value="MDR6240908.1"/>
    <property type="molecule type" value="Genomic_DNA"/>
</dbReference>
<dbReference type="GO" id="GO:0009279">
    <property type="term" value="C:cell outer membrane"/>
    <property type="evidence" value="ECO:0007669"/>
    <property type="project" value="UniProtKB-SubCell"/>
</dbReference>
<gene>
    <name evidence="8" type="ORF">HNQ88_003984</name>
</gene>
<evidence type="ECO:0008006" key="10">
    <source>
        <dbReference type="Google" id="ProtNLM"/>
    </source>
</evidence>
<comment type="similarity">
    <text evidence="2">Belongs to the SusD family.</text>
</comment>
<dbReference type="CDD" id="cd08977">
    <property type="entry name" value="SusD"/>
    <property type="match status" value="1"/>
</dbReference>
<proteinExistence type="inferred from homology"/>
<comment type="caution">
    <text evidence="8">The sequence shown here is derived from an EMBL/GenBank/DDBJ whole genome shotgun (WGS) entry which is preliminary data.</text>
</comment>
<dbReference type="SUPFAM" id="SSF48452">
    <property type="entry name" value="TPR-like"/>
    <property type="match status" value="1"/>
</dbReference>
<evidence type="ECO:0000256" key="1">
    <source>
        <dbReference type="ARBA" id="ARBA00004442"/>
    </source>
</evidence>
<keyword evidence="3" id="KW-0732">Signal</keyword>
<keyword evidence="5" id="KW-0998">Cell outer membrane</keyword>
<feature type="domain" description="RagB/SusD" evidence="6">
    <location>
        <begin position="339"/>
        <end position="487"/>
    </location>
</feature>
<feature type="domain" description="SusD-like N-terminal" evidence="7">
    <location>
        <begin position="21"/>
        <end position="236"/>
    </location>
</feature>
<dbReference type="InterPro" id="IPR012944">
    <property type="entry name" value="SusD_RagB_dom"/>
</dbReference>